<comment type="caution">
    <text evidence="1">The sequence shown here is derived from an EMBL/GenBank/DDBJ whole genome shotgun (WGS) entry which is preliminary data.</text>
</comment>
<name>A0ACC6TPZ5_9CREN</name>
<evidence type="ECO:0000313" key="2">
    <source>
        <dbReference type="Proteomes" id="UP000053480"/>
    </source>
</evidence>
<evidence type="ECO:0000313" key="1">
    <source>
        <dbReference type="EMBL" id="MEW9491941.1"/>
    </source>
</evidence>
<dbReference type="Proteomes" id="UP000053480">
    <property type="component" value="Unassembled WGS sequence"/>
</dbReference>
<organism evidence="1 2">
    <name type="scientific">Candidatus Aramenus sulfurataquae</name>
    <dbReference type="NCBI Taxonomy" id="1326980"/>
    <lineage>
        <taxon>Archaea</taxon>
        <taxon>Thermoproteota</taxon>
        <taxon>Thermoprotei</taxon>
        <taxon>Sulfolobales</taxon>
        <taxon>Sulfolobaceae</taxon>
        <taxon>Candidatus Aramenus</taxon>
    </lineage>
</organism>
<sequence>MANSKRTYSQILNTYVLIVLIIIIMIAIAGVLAVPYYVSPITYSNGGSPQATGLLVLGSILIVLLLSGIYLIERKQIEMGSFLLLFAIIILTILVWSQYGYSAANNIVHNI</sequence>
<protein>
    <submittedName>
        <fullName evidence="1">Uncharacterized protein</fullName>
    </submittedName>
</protein>
<proteinExistence type="predicted"/>
<gene>
    <name evidence="1" type="ORF">TQ35_0007070</name>
</gene>
<reference evidence="1" key="1">
    <citation type="submission" date="2024-07" db="EMBL/GenBank/DDBJ databases">
        <title>Metagenome and Metagenome-Assembled Genomes of Archaea from a hot spring from the geothermal field of Los Azufres, Mexico.</title>
        <authorList>
            <person name="Marin-Paredes R."/>
            <person name="Martinez-Romero E."/>
            <person name="Servin-Garciduenas L.E."/>
        </authorList>
    </citation>
    <scope>NUCLEOTIDE SEQUENCE</scope>
    <source>
        <strain evidence="1">AZ1-454</strain>
    </source>
</reference>
<dbReference type="EMBL" id="JZWS03000009">
    <property type="protein sequence ID" value="MEW9491941.1"/>
    <property type="molecule type" value="Genomic_DNA"/>
</dbReference>
<accession>A0ACC6TPZ5</accession>